<dbReference type="EnsemblMetazoa" id="CLYHEMT006021.1">
    <property type="protein sequence ID" value="CLYHEMP006021.1"/>
    <property type="gene ID" value="CLYHEMG006021"/>
</dbReference>
<organism evidence="8 9">
    <name type="scientific">Clytia hemisphaerica</name>
    <dbReference type="NCBI Taxonomy" id="252671"/>
    <lineage>
        <taxon>Eukaryota</taxon>
        <taxon>Metazoa</taxon>
        <taxon>Cnidaria</taxon>
        <taxon>Hydrozoa</taxon>
        <taxon>Hydroidolina</taxon>
        <taxon>Leptothecata</taxon>
        <taxon>Obeliida</taxon>
        <taxon>Clytiidae</taxon>
        <taxon>Clytia</taxon>
    </lineage>
</organism>
<dbReference type="Pfam" id="PF05916">
    <property type="entry name" value="Sld5"/>
    <property type="match status" value="1"/>
</dbReference>
<evidence type="ECO:0000256" key="3">
    <source>
        <dbReference type="ARBA" id="ARBA00022705"/>
    </source>
</evidence>
<dbReference type="SUPFAM" id="SSF160059">
    <property type="entry name" value="PriA/YqbF domain"/>
    <property type="match status" value="1"/>
</dbReference>
<dbReference type="FunFam" id="3.40.5.50:FF:000001">
    <property type="entry name" value="DNA replication complex GINS protein PSF2"/>
    <property type="match status" value="1"/>
</dbReference>
<keyword evidence="9" id="KW-1185">Reference proteome</keyword>
<protein>
    <recommendedName>
        <fullName evidence="5">DNA replication complex GINS protein PSF2</fullName>
    </recommendedName>
</protein>
<dbReference type="FunFam" id="1.20.58.1020:FF:000001">
    <property type="entry name" value="DNA replication complex GINS protein PSF2"/>
    <property type="match status" value="1"/>
</dbReference>
<dbReference type="Pfam" id="PF25005">
    <property type="entry name" value="PSF2_N"/>
    <property type="match status" value="1"/>
</dbReference>
<dbReference type="CDD" id="cd21694">
    <property type="entry name" value="GINS_B_Psf2"/>
    <property type="match status" value="1"/>
</dbReference>
<evidence type="ECO:0000313" key="8">
    <source>
        <dbReference type="EnsemblMetazoa" id="CLYHEMP006021.1"/>
    </source>
</evidence>
<dbReference type="GO" id="GO:0000811">
    <property type="term" value="C:GINS complex"/>
    <property type="evidence" value="ECO:0007669"/>
    <property type="project" value="TreeGrafter"/>
</dbReference>
<dbReference type="PANTHER" id="PTHR12772:SF0">
    <property type="entry name" value="DNA REPLICATION COMPLEX GINS PROTEIN PSF2"/>
    <property type="match status" value="1"/>
</dbReference>
<accession>A0A7M5U427</accession>
<dbReference type="InterPro" id="IPR007257">
    <property type="entry name" value="GINS_Psf2"/>
</dbReference>
<comment type="subunit">
    <text evidence="5">Component of the GINS complex.</text>
</comment>
<feature type="domain" description="GINS subunit" evidence="6">
    <location>
        <begin position="72"/>
        <end position="167"/>
    </location>
</feature>
<dbReference type="AlphaFoldDB" id="A0A7M5U427"/>
<keyword evidence="4 5" id="KW-0539">Nucleus</keyword>
<dbReference type="GO" id="GO:0000727">
    <property type="term" value="P:double-strand break repair via break-induced replication"/>
    <property type="evidence" value="ECO:0007669"/>
    <property type="project" value="TreeGrafter"/>
</dbReference>
<dbReference type="Proteomes" id="UP000594262">
    <property type="component" value="Unplaced"/>
</dbReference>
<evidence type="ECO:0000259" key="6">
    <source>
        <dbReference type="Pfam" id="PF05916"/>
    </source>
</evidence>
<dbReference type="PANTHER" id="PTHR12772">
    <property type="entry name" value="DNA REPLICATION COMPLEX GINS PROTEIN PSF2"/>
    <property type="match status" value="1"/>
</dbReference>
<dbReference type="InterPro" id="IPR036224">
    <property type="entry name" value="GINS_bundle-like_dom_sf"/>
</dbReference>
<dbReference type="GO" id="GO:0006260">
    <property type="term" value="P:DNA replication"/>
    <property type="evidence" value="ECO:0007669"/>
    <property type="project" value="UniProtKB-KW"/>
</dbReference>
<dbReference type="Gene3D" id="3.40.5.50">
    <property type="match status" value="1"/>
</dbReference>
<evidence type="ECO:0000256" key="2">
    <source>
        <dbReference type="ARBA" id="ARBA00010565"/>
    </source>
</evidence>
<reference evidence="8" key="1">
    <citation type="submission" date="2021-01" db="UniProtKB">
        <authorList>
            <consortium name="EnsemblMetazoa"/>
        </authorList>
    </citation>
    <scope>IDENTIFICATION</scope>
</reference>
<dbReference type="RefSeq" id="XP_066933059.1">
    <property type="nucleotide sequence ID" value="XM_067076958.1"/>
</dbReference>
<dbReference type="CDD" id="cd11712">
    <property type="entry name" value="GINS_A_psf2"/>
    <property type="match status" value="1"/>
</dbReference>
<evidence type="ECO:0000256" key="5">
    <source>
        <dbReference type="PIRNR" id="PIRNR028998"/>
    </source>
</evidence>
<dbReference type="InterPro" id="IPR056784">
    <property type="entry name" value="PSF2_N"/>
</dbReference>
<dbReference type="SUPFAM" id="SSF158573">
    <property type="entry name" value="GINS helical bundle-like"/>
    <property type="match status" value="1"/>
</dbReference>
<proteinExistence type="inferred from homology"/>
<evidence type="ECO:0000313" key="9">
    <source>
        <dbReference type="Proteomes" id="UP000594262"/>
    </source>
</evidence>
<dbReference type="GO" id="GO:0071162">
    <property type="term" value="C:CMG complex"/>
    <property type="evidence" value="ECO:0007669"/>
    <property type="project" value="UniProtKB-ARBA"/>
</dbReference>
<dbReference type="Gene3D" id="1.20.58.1020">
    <property type="match status" value="1"/>
</dbReference>
<dbReference type="GeneID" id="136820736"/>
<comment type="subcellular location">
    <subcellularLocation>
        <location evidence="1 5">Nucleus</location>
    </subcellularLocation>
</comment>
<evidence type="ECO:0000259" key="7">
    <source>
        <dbReference type="Pfam" id="PF25005"/>
    </source>
</evidence>
<keyword evidence="3 5" id="KW-0235">DNA replication</keyword>
<feature type="domain" description="DNA replication complex GINS protein PSF2 N-terminal" evidence="7">
    <location>
        <begin position="10"/>
        <end position="67"/>
    </location>
</feature>
<comment type="similarity">
    <text evidence="2 5">Belongs to the GINS2/PSF2 family.</text>
</comment>
<dbReference type="InterPro" id="IPR021151">
    <property type="entry name" value="GINS_A"/>
</dbReference>
<name>A0A7M5U427_9CNID</name>
<evidence type="ECO:0000256" key="4">
    <source>
        <dbReference type="ARBA" id="ARBA00023242"/>
    </source>
</evidence>
<sequence>MKTLQPTLSHAEVEFLAEHSDVTILPNFQESKLFFLTGDFGPFNPGMPIDVPAWLAVTLKQQNKCKIHCPDWLDVDRLQDFKDAENNEDVFTKPPVPHYKEIASMLLRCGPGDIPKADEVRTLIKDIWDIRMAKLRKSIDQMVIAQEPHAQIDNLTVMEMNFVRTILLPTLNEIHNMRCYVTQLPASS</sequence>
<evidence type="ECO:0000256" key="1">
    <source>
        <dbReference type="ARBA" id="ARBA00004123"/>
    </source>
</evidence>
<dbReference type="OrthoDB" id="1938138at2759"/>
<dbReference type="PIRSF" id="PIRSF028998">
    <property type="entry name" value="GINS_Psf2_subgr"/>
    <property type="match status" value="1"/>
</dbReference>